<dbReference type="PATRIC" id="fig|1122169.6.peg.954"/>
<dbReference type="eggNOG" id="ENOG5030T09">
    <property type="taxonomic scope" value="Bacteria"/>
</dbReference>
<evidence type="ECO:0000313" key="2">
    <source>
        <dbReference type="Proteomes" id="UP000054600"/>
    </source>
</evidence>
<proteinExistence type="predicted"/>
<keyword evidence="2" id="KW-1185">Reference proteome</keyword>
<accession>A0A0W0Z100</accession>
<dbReference type="CDD" id="cd21108">
    <property type="entry name" value="Lpg0189-like"/>
    <property type="match status" value="1"/>
</dbReference>
<dbReference type="EMBL" id="LNYW01000029">
    <property type="protein sequence ID" value="KTD62796.1"/>
    <property type="molecule type" value="Genomic_DNA"/>
</dbReference>
<gene>
    <name evidence="1" type="ORF">Lsha_0828</name>
</gene>
<sequence length="285" mass="32977">MRFNYFVVPLVLFPLYAFGHTEPSTDKLRFLQNPVSKNTIVNTYSNESEGLNQLQSLTRTVDFPTQIIRISNELKGKEITCEQVNAQIEETVFSHITSDKFIYNILISCGYDPDTNYATSFFINSYFDPKTDEAIDYLKDYLSQNNGTDFLGTKLNIESAKGVVIALNIAAGMKKKPNTPPFIEYQQDRSNFYFSSNYEMSNKLFTDIYQNFFSNDPEKILPFLDRWVFSFAGSVYQAALKDSNYVELQPERIFLMDNGEKIFVSGLKYYFSHVCERHENHRCLA</sequence>
<comment type="caution">
    <text evidence="1">The sequence shown here is derived from an EMBL/GenBank/DDBJ whole genome shotgun (WGS) entry which is preliminary data.</text>
</comment>
<dbReference type="RefSeq" id="WP_018577493.1">
    <property type="nucleotide sequence ID" value="NZ_KB892404.1"/>
</dbReference>
<dbReference type="Pfam" id="PF24274">
    <property type="entry name" value="NttE"/>
    <property type="match status" value="1"/>
</dbReference>
<name>A0A0W0Z100_9GAMM</name>
<evidence type="ECO:0000313" key="1">
    <source>
        <dbReference type="EMBL" id="KTD62796.1"/>
    </source>
</evidence>
<dbReference type="InterPro" id="IPR056213">
    <property type="entry name" value="NttE-like"/>
</dbReference>
<dbReference type="AlphaFoldDB" id="A0A0W0Z100"/>
<dbReference type="NCBIfam" id="NF037977">
    <property type="entry name" value="Lpg0189_fam"/>
    <property type="match status" value="1"/>
</dbReference>
<reference evidence="1 2" key="1">
    <citation type="submission" date="2015-11" db="EMBL/GenBank/DDBJ databases">
        <title>Genomic analysis of 38 Legionella species identifies large and diverse effector repertoires.</title>
        <authorList>
            <person name="Burstein D."/>
            <person name="Amaro F."/>
            <person name="Zusman T."/>
            <person name="Lifshitz Z."/>
            <person name="Cohen O."/>
            <person name="Gilbert J.A."/>
            <person name="Pupko T."/>
            <person name="Shuman H.A."/>
            <person name="Segal G."/>
        </authorList>
    </citation>
    <scope>NUCLEOTIDE SEQUENCE [LARGE SCALE GENOMIC DNA]</scope>
    <source>
        <strain evidence="1 2">ATCC 49655</strain>
    </source>
</reference>
<dbReference type="OrthoDB" id="5646153at2"/>
<dbReference type="Proteomes" id="UP000054600">
    <property type="component" value="Unassembled WGS sequence"/>
</dbReference>
<protein>
    <submittedName>
        <fullName evidence="1">Uncharacterized protein</fullName>
    </submittedName>
</protein>
<organism evidence="1 2">
    <name type="scientific">Legionella shakespearei DSM 23087</name>
    <dbReference type="NCBI Taxonomy" id="1122169"/>
    <lineage>
        <taxon>Bacteria</taxon>
        <taxon>Pseudomonadati</taxon>
        <taxon>Pseudomonadota</taxon>
        <taxon>Gammaproteobacteria</taxon>
        <taxon>Legionellales</taxon>
        <taxon>Legionellaceae</taxon>
        <taxon>Legionella</taxon>
    </lineage>
</organism>